<dbReference type="EMBL" id="AP012292">
    <property type="protein sequence ID" value="BAL83480.1"/>
    <property type="molecule type" value="Genomic_DNA"/>
</dbReference>
<evidence type="ECO:0000313" key="1">
    <source>
        <dbReference type="EMBL" id="BAL83480.1"/>
    </source>
</evidence>
<dbReference type="HOGENOM" id="CLU_3257715_0_0_9"/>
<dbReference type="Proteomes" id="UP000007887">
    <property type="component" value="Chromosome"/>
</dbReference>
<dbReference type="AlphaFoldDB" id="I0GRU3"/>
<sequence length="42" mass="4631">MEFLLSVFSCMEIGRDLGMFDNIRVSCKLLLIVAVAAIAIVQ</sequence>
<proteinExistence type="predicted"/>
<accession>I0GRU3</accession>
<reference evidence="1 2" key="1">
    <citation type="submission" date="2011-10" db="EMBL/GenBank/DDBJ databases">
        <title>Whole genome sequence of Selenomonas ruminantium subsp. lactilytica TAM6421.</title>
        <authorList>
            <person name="Oguchi A."/>
            <person name="Ankai A."/>
            <person name="Kaneko J."/>
            <person name="Yamada-Narita S."/>
            <person name="Fukui S."/>
            <person name="Takahashi M."/>
            <person name="Onodera T."/>
            <person name="Kojima S."/>
            <person name="Fushimi T."/>
            <person name="Abe N."/>
            <person name="Kamio Y."/>
            <person name="Yamazaki S."/>
            <person name="Fujita N."/>
        </authorList>
    </citation>
    <scope>NUCLEOTIDE SEQUENCE [LARGE SCALE GENOMIC DNA]</scope>
    <source>
        <strain evidence="2">NBRC 103574 / TAM6421</strain>
    </source>
</reference>
<gene>
    <name evidence="1" type="ordered locus">SELR_17720</name>
</gene>
<evidence type="ECO:0000313" key="2">
    <source>
        <dbReference type="Proteomes" id="UP000007887"/>
    </source>
</evidence>
<name>I0GRU3_SELRL</name>
<dbReference type="KEGG" id="sri:SELR_17720"/>
<organism evidence="1 2">
    <name type="scientific">Selenomonas ruminantium subsp. lactilytica (strain NBRC 103574 / TAM6421)</name>
    <dbReference type="NCBI Taxonomy" id="927704"/>
    <lineage>
        <taxon>Bacteria</taxon>
        <taxon>Bacillati</taxon>
        <taxon>Bacillota</taxon>
        <taxon>Negativicutes</taxon>
        <taxon>Selenomonadales</taxon>
        <taxon>Selenomonadaceae</taxon>
        <taxon>Selenomonas</taxon>
    </lineage>
</organism>
<dbReference type="PATRIC" id="fig|927704.6.peg.1834"/>
<protein>
    <submittedName>
        <fullName evidence="1">Uncharacterized protein</fullName>
    </submittedName>
</protein>